<sequence>MPALGAPGTHAYHRFVRDVEPAPASPLPRLTRLLERVPATRRLLDAGPLTQRRLALAGLAGNIGIVITGGAVRLTGSGLGCPTWPKCTEDSYTTTAAMGINGAVEFGNRLLTFVLGAIAVLLVLAAWRHPRLRALSVILLLGIPGQGVVGGITVLTDLNPYVVGLHFLLSTVMIAGSYALWQRTVPRPEAVPGAVRLRGLTWALTAASAVVVVIGVIVTGSGPHAGDDKARRTGLNPEMISQLHVDAVFLMLGLAVACWFAARAVPSPAMARASAILLAVSLAQGAIGFVQYFTHLPAVLVGFHMAGACAVWVATLGVVWATGFDAPGAAGSAPSATRPETDRTLVTVR</sequence>
<keyword evidence="7" id="KW-0408">Iron</keyword>
<evidence type="ECO:0000256" key="5">
    <source>
        <dbReference type="ARBA" id="ARBA00022989"/>
    </source>
</evidence>
<evidence type="ECO:0000256" key="3">
    <source>
        <dbReference type="ARBA" id="ARBA00022692"/>
    </source>
</evidence>
<feature type="transmembrane region" description="Helical" evidence="13">
    <location>
        <begin position="243"/>
        <end position="262"/>
    </location>
</feature>
<keyword evidence="4" id="KW-0479">Metal-binding</keyword>
<evidence type="ECO:0000256" key="9">
    <source>
        <dbReference type="ARBA" id="ARBA00023136"/>
    </source>
</evidence>
<evidence type="ECO:0000256" key="8">
    <source>
        <dbReference type="ARBA" id="ARBA00023133"/>
    </source>
</evidence>
<evidence type="ECO:0000256" key="12">
    <source>
        <dbReference type="SAM" id="MobiDB-lite"/>
    </source>
</evidence>
<evidence type="ECO:0000256" key="6">
    <source>
        <dbReference type="ARBA" id="ARBA00023002"/>
    </source>
</evidence>
<reference evidence="14 15" key="1">
    <citation type="submission" date="2021-01" db="EMBL/GenBank/DDBJ databases">
        <title>Whole genome shotgun sequence of Catellatospora bangladeshensis NBRC 107357.</title>
        <authorList>
            <person name="Komaki H."/>
            <person name="Tamura T."/>
        </authorList>
    </citation>
    <scope>NUCLEOTIDE SEQUENCE [LARGE SCALE GENOMIC DNA]</scope>
    <source>
        <strain evidence="14 15">NBRC 107357</strain>
    </source>
</reference>
<comment type="subcellular location">
    <subcellularLocation>
        <location evidence="1">Membrane</location>
        <topology evidence="1">Multi-pass membrane protein</topology>
    </subcellularLocation>
</comment>
<keyword evidence="5 13" id="KW-1133">Transmembrane helix</keyword>
<feature type="transmembrane region" description="Helical" evidence="13">
    <location>
        <begin position="110"/>
        <end position="127"/>
    </location>
</feature>
<evidence type="ECO:0000313" key="14">
    <source>
        <dbReference type="EMBL" id="GIF79193.1"/>
    </source>
</evidence>
<dbReference type="PANTHER" id="PTHR35457">
    <property type="entry name" value="HEME A SYNTHASE"/>
    <property type="match status" value="1"/>
</dbReference>
<dbReference type="PANTHER" id="PTHR35457:SF1">
    <property type="entry name" value="HEME A SYNTHASE"/>
    <property type="match status" value="1"/>
</dbReference>
<keyword evidence="9 13" id="KW-0472">Membrane</keyword>
<evidence type="ECO:0000256" key="2">
    <source>
        <dbReference type="ARBA" id="ARBA00022475"/>
    </source>
</evidence>
<keyword evidence="10" id="KW-1015">Disulfide bond</keyword>
<feature type="transmembrane region" description="Helical" evidence="13">
    <location>
        <begin position="134"/>
        <end position="155"/>
    </location>
</feature>
<keyword evidence="6" id="KW-0560">Oxidoreductase</keyword>
<feature type="transmembrane region" description="Helical" evidence="13">
    <location>
        <begin position="202"/>
        <end position="223"/>
    </location>
</feature>
<dbReference type="GO" id="GO:0016020">
    <property type="term" value="C:membrane"/>
    <property type="evidence" value="ECO:0007669"/>
    <property type="project" value="UniProtKB-SubCell"/>
</dbReference>
<feature type="region of interest" description="Disordered" evidence="12">
    <location>
        <begin position="328"/>
        <end position="349"/>
    </location>
</feature>
<keyword evidence="2" id="KW-1003">Cell membrane</keyword>
<feature type="transmembrane region" description="Helical" evidence="13">
    <location>
        <begin position="161"/>
        <end position="181"/>
    </location>
</feature>
<feature type="transmembrane region" description="Helical" evidence="13">
    <location>
        <begin position="54"/>
        <end position="74"/>
    </location>
</feature>
<dbReference type="Proteomes" id="UP000601223">
    <property type="component" value="Unassembled WGS sequence"/>
</dbReference>
<organism evidence="14 15">
    <name type="scientific">Catellatospora bangladeshensis</name>
    <dbReference type="NCBI Taxonomy" id="310355"/>
    <lineage>
        <taxon>Bacteria</taxon>
        <taxon>Bacillati</taxon>
        <taxon>Actinomycetota</taxon>
        <taxon>Actinomycetes</taxon>
        <taxon>Micromonosporales</taxon>
        <taxon>Micromonosporaceae</taxon>
        <taxon>Catellatospora</taxon>
    </lineage>
</organism>
<protein>
    <submittedName>
        <fullName evidence="14">Cytochrome b561</fullName>
    </submittedName>
</protein>
<dbReference type="GO" id="GO:0006784">
    <property type="term" value="P:heme A biosynthetic process"/>
    <property type="evidence" value="ECO:0007669"/>
    <property type="project" value="InterPro"/>
</dbReference>
<dbReference type="AlphaFoldDB" id="A0A8J3JEJ2"/>
<evidence type="ECO:0000313" key="15">
    <source>
        <dbReference type="Proteomes" id="UP000601223"/>
    </source>
</evidence>
<dbReference type="EMBL" id="BONF01000004">
    <property type="protein sequence ID" value="GIF79193.1"/>
    <property type="molecule type" value="Genomic_DNA"/>
</dbReference>
<evidence type="ECO:0000256" key="7">
    <source>
        <dbReference type="ARBA" id="ARBA00023004"/>
    </source>
</evidence>
<feature type="transmembrane region" description="Helical" evidence="13">
    <location>
        <begin position="299"/>
        <end position="321"/>
    </location>
</feature>
<comment type="caution">
    <text evidence="14">The sequence shown here is derived from an EMBL/GenBank/DDBJ whole genome shotgun (WGS) entry which is preliminary data.</text>
</comment>
<feature type="transmembrane region" description="Helical" evidence="13">
    <location>
        <begin position="274"/>
        <end position="293"/>
    </location>
</feature>
<keyword evidence="8" id="KW-0350">Heme biosynthesis</keyword>
<dbReference type="Pfam" id="PF02628">
    <property type="entry name" value="COX15-CtaA"/>
    <property type="match status" value="1"/>
</dbReference>
<accession>A0A8J3JEJ2</accession>
<name>A0A8J3JEJ2_9ACTN</name>
<keyword evidence="3 13" id="KW-0812">Transmembrane</keyword>
<evidence type="ECO:0000256" key="4">
    <source>
        <dbReference type="ARBA" id="ARBA00022723"/>
    </source>
</evidence>
<dbReference type="InterPro" id="IPR003780">
    <property type="entry name" value="COX15/CtaA_fam"/>
</dbReference>
<evidence type="ECO:0000256" key="1">
    <source>
        <dbReference type="ARBA" id="ARBA00004141"/>
    </source>
</evidence>
<dbReference type="InterPro" id="IPR050450">
    <property type="entry name" value="COX15/CtaA_HemeA_synthase"/>
</dbReference>
<gene>
    <name evidence="14" type="ORF">Cba03nite_05420</name>
</gene>
<comment type="pathway">
    <text evidence="11">Porphyrin-containing compound metabolism.</text>
</comment>
<evidence type="ECO:0000256" key="10">
    <source>
        <dbReference type="ARBA" id="ARBA00023157"/>
    </source>
</evidence>
<keyword evidence="15" id="KW-1185">Reference proteome</keyword>
<dbReference type="GO" id="GO:0016491">
    <property type="term" value="F:oxidoreductase activity"/>
    <property type="evidence" value="ECO:0007669"/>
    <property type="project" value="UniProtKB-KW"/>
</dbReference>
<dbReference type="GO" id="GO:0046872">
    <property type="term" value="F:metal ion binding"/>
    <property type="evidence" value="ECO:0007669"/>
    <property type="project" value="UniProtKB-KW"/>
</dbReference>
<evidence type="ECO:0000256" key="13">
    <source>
        <dbReference type="SAM" id="Phobius"/>
    </source>
</evidence>
<proteinExistence type="predicted"/>
<evidence type="ECO:0000256" key="11">
    <source>
        <dbReference type="ARBA" id="ARBA00023444"/>
    </source>
</evidence>